<keyword evidence="11" id="KW-0584">Phenylalanine biosynthesis</keyword>
<dbReference type="InterPro" id="IPR045865">
    <property type="entry name" value="ACT-like_dom_sf"/>
</dbReference>
<keyword evidence="8" id="KW-0963">Cytoplasm</keyword>
<protein>
    <recommendedName>
        <fullName evidence="7">Bifunctional chorismate mutase/prephenate dehydratase</fullName>
        <ecNumber evidence="6">4.2.1.51</ecNumber>
    </recommendedName>
    <alternativeName>
        <fullName evidence="16">Chorismate mutase-prephenate dehydratase</fullName>
    </alternativeName>
    <alternativeName>
        <fullName evidence="15">p-protein</fullName>
    </alternativeName>
</protein>
<evidence type="ECO:0000256" key="2">
    <source>
        <dbReference type="ARBA" id="ARBA00002364"/>
    </source>
</evidence>
<comment type="pathway">
    <text evidence="4">Amino-acid biosynthesis; L-phenylalanine biosynthesis; phenylpyruvate from prephenate: step 1/1.</text>
</comment>
<dbReference type="GO" id="GO:0009094">
    <property type="term" value="P:L-phenylalanine biosynthetic process"/>
    <property type="evidence" value="ECO:0007669"/>
    <property type="project" value="UniProtKB-UniPathway"/>
</dbReference>
<organism evidence="21">
    <name type="scientific">bioreactor metagenome</name>
    <dbReference type="NCBI Taxonomy" id="1076179"/>
    <lineage>
        <taxon>unclassified sequences</taxon>
        <taxon>metagenomes</taxon>
        <taxon>ecological metagenomes</taxon>
    </lineage>
</organism>
<dbReference type="CDD" id="cd04905">
    <property type="entry name" value="ACT_CM-PDT"/>
    <property type="match status" value="1"/>
</dbReference>
<accession>A0A644XNR6</accession>
<dbReference type="UniPathway" id="UPA00121">
    <property type="reaction ID" value="UER00345"/>
</dbReference>
<name>A0A644XNR6_9ZZZZ</name>
<dbReference type="GO" id="GO:0004106">
    <property type="term" value="F:chorismate mutase activity"/>
    <property type="evidence" value="ECO:0007669"/>
    <property type="project" value="UniProtKB-EC"/>
</dbReference>
<comment type="function">
    <text evidence="2">Catalyzes the Claisen rearrangement of chorismate to prephenate and the decarboxylation/dehydration of prephenate to phenylpyruvate.</text>
</comment>
<dbReference type="Gene3D" id="3.30.70.260">
    <property type="match status" value="1"/>
</dbReference>
<dbReference type="InterPro" id="IPR002701">
    <property type="entry name" value="CM_II_prokaryot"/>
</dbReference>
<feature type="domain" description="Prephenate dehydratase" evidence="19">
    <location>
        <begin position="112"/>
        <end position="289"/>
    </location>
</feature>
<dbReference type="SUPFAM" id="SSF53850">
    <property type="entry name" value="Periplasmic binding protein-like II"/>
    <property type="match status" value="1"/>
</dbReference>
<evidence type="ECO:0000256" key="6">
    <source>
        <dbReference type="ARBA" id="ARBA00013147"/>
    </source>
</evidence>
<evidence type="ECO:0000256" key="10">
    <source>
        <dbReference type="ARBA" id="ARBA00023141"/>
    </source>
</evidence>
<sequence length="380" mass="41984">MMELSELRSKIDLVDDQILGCFLERMDLTDEIAAYKTEHSLPVLNKTREREILSKVTEKAGEREQYAYHLFSTLFELSRARQAQLISSPTRVRSQVEAALTSGDEIFPRTGIVACQGVEGANSQAACDKLLPRGKIVYVKSFEAVFTAVESGLCQFGVLPIENSSNGSVRIVYELLQKKRFSIVRSVRMCIRHELLAKAGTRLSDIRQIYSHEQAIGQCGRFLASLGPDVKVIPCDNTATAAKMVAESGEAHIAAISSHPCAALYGLSALKEDIQDSDNNYTRFICITKNPVIYAGANRLSLIIACENKPGALYEILSKLAALGINMSKLESCPVTGRNFEFMFFLDLDASVREPGVLAMLEDLERSCETFVFLGNYAEI</sequence>
<evidence type="ECO:0000256" key="11">
    <source>
        <dbReference type="ARBA" id="ARBA00023222"/>
    </source>
</evidence>
<dbReference type="GO" id="GO:0005737">
    <property type="term" value="C:cytoplasm"/>
    <property type="evidence" value="ECO:0007669"/>
    <property type="project" value="UniProtKB-SubCell"/>
</dbReference>
<dbReference type="Pfam" id="PF00800">
    <property type="entry name" value="PDT"/>
    <property type="match status" value="1"/>
</dbReference>
<keyword evidence="13" id="KW-0456">Lyase</keyword>
<keyword evidence="12" id="KW-0413">Isomerase</keyword>
<dbReference type="InterPro" id="IPR001086">
    <property type="entry name" value="Preph_deHydtase"/>
</dbReference>
<dbReference type="EMBL" id="VSSQ01002871">
    <property type="protein sequence ID" value="MPM17842.1"/>
    <property type="molecule type" value="Genomic_DNA"/>
</dbReference>
<evidence type="ECO:0000259" key="19">
    <source>
        <dbReference type="PROSITE" id="PS51171"/>
    </source>
</evidence>
<evidence type="ECO:0000256" key="7">
    <source>
        <dbReference type="ARBA" id="ARBA00014401"/>
    </source>
</evidence>
<dbReference type="InterPro" id="IPR018528">
    <property type="entry name" value="Preph_deHydtase_CS"/>
</dbReference>
<dbReference type="CDD" id="cd13631">
    <property type="entry name" value="PBP2_Ct-PDT_like"/>
    <property type="match status" value="1"/>
</dbReference>
<evidence type="ECO:0000256" key="1">
    <source>
        <dbReference type="ARBA" id="ARBA00000824"/>
    </source>
</evidence>
<dbReference type="Pfam" id="PF01842">
    <property type="entry name" value="ACT"/>
    <property type="match status" value="1"/>
</dbReference>
<comment type="catalytic activity">
    <reaction evidence="17">
        <text>prephenate + H(+) = 3-phenylpyruvate + CO2 + H2O</text>
        <dbReference type="Rhea" id="RHEA:21648"/>
        <dbReference type="ChEBI" id="CHEBI:15377"/>
        <dbReference type="ChEBI" id="CHEBI:15378"/>
        <dbReference type="ChEBI" id="CHEBI:16526"/>
        <dbReference type="ChEBI" id="CHEBI:18005"/>
        <dbReference type="ChEBI" id="CHEBI:29934"/>
        <dbReference type="EC" id="4.2.1.51"/>
    </reaction>
</comment>
<evidence type="ECO:0000259" key="20">
    <source>
        <dbReference type="PROSITE" id="PS51671"/>
    </source>
</evidence>
<dbReference type="PROSITE" id="PS51671">
    <property type="entry name" value="ACT"/>
    <property type="match status" value="1"/>
</dbReference>
<dbReference type="PANTHER" id="PTHR21022:SF19">
    <property type="entry name" value="PREPHENATE DEHYDRATASE-RELATED"/>
    <property type="match status" value="1"/>
</dbReference>
<evidence type="ECO:0000256" key="16">
    <source>
        <dbReference type="ARBA" id="ARBA00031520"/>
    </source>
</evidence>
<dbReference type="EC" id="4.2.1.51" evidence="6"/>
<dbReference type="Pfam" id="PF01817">
    <property type="entry name" value="CM_2"/>
    <property type="match status" value="1"/>
</dbReference>
<comment type="subcellular location">
    <subcellularLocation>
        <location evidence="3">Cytoplasm</location>
    </subcellularLocation>
</comment>
<evidence type="ECO:0000313" key="21">
    <source>
        <dbReference type="EMBL" id="MPM17842.1"/>
    </source>
</evidence>
<keyword evidence="10" id="KW-0057">Aromatic amino acid biosynthesis</keyword>
<dbReference type="AlphaFoldDB" id="A0A644XNR6"/>
<dbReference type="SUPFAM" id="SSF55021">
    <property type="entry name" value="ACT-like"/>
    <property type="match status" value="1"/>
</dbReference>
<dbReference type="FunFam" id="3.40.190.10:FF:000034">
    <property type="entry name" value="Chorismate mutase/prephenate dehydratase"/>
    <property type="match status" value="1"/>
</dbReference>
<feature type="domain" description="Chorismate mutase" evidence="18">
    <location>
        <begin position="1"/>
        <end position="86"/>
    </location>
</feature>
<proteinExistence type="predicted"/>
<comment type="catalytic activity">
    <reaction evidence="1">
        <text>chorismate = prephenate</text>
        <dbReference type="Rhea" id="RHEA:13897"/>
        <dbReference type="ChEBI" id="CHEBI:29748"/>
        <dbReference type="ChEBI" id="CHEBI:29934"/>
        <dbReference type="EC" id="5.4.99.5"/>
    </reaction>
</comment>
<keyword evidence="14" id="KW-0511">Multifunctional enzyme</keyword>
<evidence type="ECO:0000256" key="17">
    <source>
        <dbReference type="ARBA" id="ARBA00047848"/>
    </source>
</evidence>
<evidence type="ECO:0000256" key="8">
    <source>
        <dbReference type="ARBA" id="ARBA00022490"/>
    </source>
</evidence>
<dbReference type="GO" id="GO:0046417">
    <property type="term" value="P:chorismate metabolic process"/>
    <property type="evidence" value="ECO:0007669"/>
    <property type="project" value="InterPro"/>
</dbReference>
<keyword evidence="9" id="KW-0028">Amino-acid biosynthesis</keyword>
<dbReference type="PROSITE" id="PS00857">
    <property type="entry name" value="PREPHENATE_DEHYDR_1"/>
    <property type="match status" value="1"/>
</dbReference>
<dbReference type="InterPro" id="IPR036979">
    <property type="entry name" value="CM_dom_sf"/>
</dbReference>
<dbReference type="InterPro" id="IPR036263">
    <property type="entry name" value="Chorismate_II_sf"/>
</dbReference>
<gene>
    <name evidence="21" type="primary">pheA_17</name>
    <name evidence="21" type="ORF">SDC9_64241</name>
</gene>
<evidence type="ECO:0000256" key="4">
    <source>
        <dbReference type="ARBA" id="ARBA00004741"/>
    </source>
</evidence>
<evidence type="ECO:0000256" key="14">
    <source>
        <dbReference type="ARBA" id="ARBA00023268"/>
    </source>
</evidence>
<feature type="domain" description="ACT" evidence="20">
    <location>
        <begin position="301"/>
        <end position="380"/>
    </location>
</feature>
<dbReference type="Gene3D" id="1.20.59.10">
    <property type="entry name" value="Chorismate mutase"/>
    <property type="match status" value="1"/>
</dbReference>
<reference evidence="21" key="1">
    <citation type="submission" date="2019-08" db="EMBL/GenBank/DDBJ databases">
        <authorList>
            <person name="Kucharzyk K."/>
            <person name="Murdoch R.W."/>
            <person name="Higgins S."/>
            <person name="Loffler F."/>
        </authorList>
    </citation>
    <scope>NUCLEOTIDE SEQUENCE</scope>
</reference>
<evidence type="ECO:0000256" key="15">
    <source>
        <dbReference type="ARBA" id="ARBA00031175"/>
    </source>
</evidence>
<dbReference type="PROSITE" id="PS51168">
    <property type="entry name" value="CHORISMATE_MUT_2"/>
    <property type="match status" value="1"/>
</dbReference>
<comment type="pathway">
    <text evidence="5">Metabolic intermediate biosynthesis; prephenate biosynthesis; prephenate from chorismate: step 1/1.</text>
</comment>
<dbReference type="SMART" id="SM00830">
    <property type="entry name" value="CM_2"/>
    <property type="match status" value="1"/>
</dbReference>
<evidence type="ECO:0000256" key="13">
    <source>
        <dbReference type="ARBA" id="ARBA00023239"/>
    </source>
</evidence>
<evidence type="ECO:0000256" key="5">
    <source>
        <dbReference type="ARBA" id="ARBA00004817"/>
    </source>
</evidence>
<dbReference type="SUPFAM" id="SSF48600">
    <property type="entry name" value="Chorismate mutase II"/>
    <property type="match status" value="1"/>
</dbReference>
<dbReference type="PANTHER" id="PTHR21022">
    <property type="entry name" value="PREPHENATE DEHYDRATASE P PROTEIN"/>
    <property type="match status" value="1"/>
</dbReference>
<dbReference type="PROSITE" id="PS51171">
    <property type="entry name" value="PREPHENATE_DEHYDR_3"/>
    <property type="match status" value="1"/>
</dbReference>
<dbReference type="PIRSF" id="PIRSF001500">
    <property type="entry name" value="Chor_mut_pdt_Ppr"/>
    <property type="match status" value="1"/>
</dbReference>
<evidence type="ECO:0000256" key="9">
    <source>
        <dbReference type="ARBA" id="ARBA00022605"/>
    </source>
</evidence>
<dbReference type="Gene3D" id="3.40.190.10">
    <property type="entry name" value="Periplasmic binding protein-like II"/>
    <property type="match status" value="2"/>
</dbReference>
<evidence type="ECO:0000256" key="3">
    <source>
        <dbReference type="ARBA" id="ARBA00004496"/>
    </source>
</evidence>
<dbReference type="GO" id="GO:0004664">
    <property type="term" value="F:prephenate dehydratase activity"/>
    <property type="evidence" value="ECO:0007669"/>
    <property type="project" value="UniProtKB-EC"/>
</dbReference>
<evidence type="ECO:0000256" key="12">
    <source>
        <dbReference type="ARBA" id="ARBA00023235"/>
    </source>
</evidence>
<dbReference type="InterPro" id="IPR002912">
    <property type="entry name" value="ACT_dom"/>
</dbReference>
<dbReference type="UniPathway" id="UPA00120">
    <property type="reaction ID" value="UER00203"/>
</dbReference>
<evidence type="ECO:0000259" key="18">
    <source>
        <dbReference type="PROSITE" id="PS51168"/>
    </source>
</evidence>
<dbReference type="InterPro" id="IPR008242">
    <property type="entry name" value="Chor_mutase/pphenate_deHydtase"/>
</dbReference>
<comment type="caution">
    <text evidence="21">The sequence shown here is derived from an EMBL/GenBank/DDBJ whole genome shotgun (WGS) entry which is preliminary data.</text>
</comment>